<keyword evidence="3" id="KW-1185">Reference proteome</keyword>
<protein>
    <recommendedName>
        <fullName evidence="1">Azaphilone pigments biosynthesis cluster protein L N-terminal domain-containing protein</fullName>
    </recommendedName>
</protein>
<evidence type="ECO:0000313" key="2">
    <source>
        <dbReference type="EMBL" id="KAF2034115.1"/>
    </source>
</evidence>
<dbReference type="OrthoDB" id="5068804at2759"/>
<dbReference type="Pfam" id="PF17111">
    <property type="entry name" value="PigL_N"/>
    <property type="match status" value="1"/>
</dbReference>
<feature type="domain" description="Azaphilone pigments biosynthesis cluster protein L N-terminal" evidence="1">
    <location>
        <begin position="18"/>
        <end position="142"/>
    </location>
</feature>
<comment type="caution">
    <text evidence="2">The sequence shown here is derived from an EMBL/GenBank/DDBJ whole genome shotgun (WGS) entry which is preliminary data.</text>
</comment>
<reference evidence="2" key="1">
    <citation type="journal article" date="2020" name="Stud. Mycol.">
        <title>101 Dothideomycetes genomes: a test case for predicting lifestyles and emergence of pathogens.</title>
        <authorList>
            <person name="Haridas S."/>
            <person name="Albert R."/>
            <person name="Binder M."/>
            <person name="Bloem J."/>
            <person name="Labutti K."/>
            <person name="Salamov A."/>
            <person name="Andreopoulos B."/>
            <person name="Baker S."/>
            <person name="Barry K."/>
            <person name="Bills G."/>
            <person name="Bluhm B."/>
            <person name="Cannon C."/>
            <person name="Castanera R."/>
            <person name="Culley D."/>
            <person name="Daum C."/>
            <person name="Ezra D."/>
            <person name="Gonzalez J."/>
            <person name="Henrissat B."/>
            <person name="Kuo A."/>
            <person name="Liang C."/>
            <person name="Lipzen A."/>
            <person name="Lutzoni F."/>
            <person name="Magnuson J."/>
            <person name="Mondo S."/>
            <person name="Nolan M."/>
            <person name="Ohm R."/>
            <person name="Pangilinan J."/>
            <person name="Park H.-J."/>
            <person name="Ramirez L."/>
            <person name="Alfaro M."/>
            <person name="Sun H."/>
            <person name="Tritt A."/>
            <person name="Yoshinaga Y."/>
            <person name="Zwiers L.-H."/>
            <person name="Turgeon B."/>
            <person name="Goodwin S."/>
            <person name="Spatafora J."/>
            <person name="Crous P."/>
            <person name="Grigoriev I."/>
        </authorList>
    </citation>
    <scope>NUCLEOTIDE SEQUENCE</scope>
    <source>
        <strain evidence="2">CBS 110217</strain>
    </source>
</reference>
<sequence length="245" mass="27045">MRERPAALAPIFDRVGIKEAVGACNDITEEFTRTIEKYTTHSKTESFSKRDRLTVTFRKSKLESFRTRLNAARDTVQFAVTSATLTTSSSIYSSAEDLKTALVKQEEALNLQSQHLLDIERDIKDLEIDEDAEADETNNIISITTRDRDLTLAVLPVLQKACAEALAVTEAQASNTHQRFGSVTADDFSKVGAGVAGSNFGTGNVQQEFKDTKATKSSQAFVGRMNNQAFNSFWNSPMAKPNSNY</sequence>
<dbReference type="InterPro" id="IPR031348">
    <property type="entry name" value="PigL_N"/>
</dbReference>
<dbReference type="AlphaFoldDB" id="A0A9P4HID0"/>
<proteinExistence type="predicted"/>
<dbReference type="EMBL" id="ML978162">
    <property type="protein sequence ID" value="KAF2034115.1"/>
    <property type="molecule type" value="Genomic_DNA"/>
</dbReference>
<name>A0A9P4HID0_9PLEO</name>
<organism evidence="2 3">
    <name type="scientific">Setomelanomma holmii</name>
    <dbReference type="NCBI Taxonomy" id="210430"/>
    <lineage>
        <taxon>Eukaryota</taxon>
        <taxon>Fungi</taxon>
        <taxon>Dikarya</taxon>
        <taxon>Ascomycota</taxon>
        <taxon>Pezizomycotina</taxon>
        <taxon>Dothideomycetes</taxon>
        <taxon>Pleosporomycetidae</taxon>
        <taxon>Pleosporales</taxon>
        <taxon>Pleosporineae</taxon>
        <taxon>Phaeosphaeriaceae</taxon>
        <taxon>Setomelanomma</taxon>
    </lineage>
</organism>
<accession>A0A9P4HID0</accession>
<evidence type="ECO:0000313" key="3">
    <source>
        <dbReference type="Proteomes" id="UP000799777"/>
    </source>
</evidence>
<dbReference type="Proteomes" id="UP000799777">
    <property type="component" value="Unassembled WGS sequence"/>
</dbReference>
<gene>
    <name evidence="2" type="ORF">EK21DRAFT_85565</name>
</gene>
<evidence type="ECO:0000259" key="1">
    <source>
        <dbReference type="Pfam" id="PF17111"/>
    </source>
</evidence>